<gene>
    <name evidence="7" type="primary">rplI</name>
    <name evidence="9" type="ORF">C1876_02460</name>
    <name evidence="10" type="ORF">DMP09_01070</name>
</gene>
<dbReference type="InterPro" id="IPR000244">
    <property type="entry name" value="Ribosomal_bL9"/>
</dbReference>
<dbReference type="GO" id="GO:0005840">
    <property type="term" value="C:ribosome"/>
    <property type="evidence" value="ECO:0007669"/>
    <property type="project" value="UniProtKB-KW"/>
</dbReference>
<comment type="caution">
    <text evidence="10">The sequence shown here is derived from an EMBL/GenBank/DDBJ whole genome shotgun (WGS) entry which is preliminary data.</text>
</comment>
<keyword evidence="3 7" id="KW-0694">RNA-binding</keyword>
<evidence type="ECO:0000256" key="4">
    <source>
        <dbReference type="ARBA" id="ARBA00022980"/>
    </source>
</evidence>
<proteinExistence type="inferred from homology"/>
<dbReference type="GO" id="GO:0019843">
    <property type="term" value="F:rRNA binding"/>
    <property type="evidence" value="ECO:0007669"/>
    <property type="project" value="UniProtKB-UniRule"/>
</dbReference>
<dbReference type="Pfam" id="PF03948">
    <property type="entry name" value="Ribosomal_L9_C"/>
    <property type="match status" value="1"/>
</dbReference>
<comment type="function">
    <text evidence="7">Binds to the 23S rRNA.</text>
</comment>
<name>A0A3N0J3R9_9ACTN</name>
<evidence type="ECO:0000259" key="8">
    <source>
        <dbReference type="PROSITE" id="PS00651"/>
    </source>
</evidence>
<accession>A0A3N0J3R9</accession>
<reference evidence="12" key="2">
    <citation type="submission" date="2018-05" db="EMBL/GenBank/DDBJ databases">
        <title>Genome Sequencing of selected type strains of the family Eggerthellaceae.</title>
        <authorList>
            <person name="Danylec N."/>
            <person name="Stoll D.A."/>
            <person name="Doetsch A."/>
            <person name="Huch M."/>
        </authorList>
    </citation>
    <scope>NUCLEOTIDE SEQUENCE [LARGE SCALE GENOMIC DNA]</scope>
    <source>
        <strain evidence="12">DSM 16107</strain>
    </source>
</reference>
<evidence type="ECO:0000256" key="2">
    <source>
        <dbReference type="ARBA" id="ARBA00022730"/>
    </source>
</evidence>
<dbReference type="InterPro" id="IPR036935">
    <property type="entry name" value="Ribosomal_bL9_N_sf"/>
</dbReference>
<reference evidence="9 11" key="1">
    <citation type="journal article" date="2018" name="Elife">
        <title>Discovery and characterization of a prevalent human gut bacterial enzyme sufficient for the inactivation of a family of plant toxins.</title>
        <authorList>
            <person name="Koppel N."/>
            <person name="Bisanz J.E."/>
            <person name="Pandelia M.E."/>
            <person name="Turnbaugh P.J."/>
            <person name="Balskus E.P."/>
        </authorList>
    </citation>
    <scope>NUCLEOTIDE SEQUENCE [LARGE SCALE GENOMIC DNA]</scope>
    <source>
        <strain evidence="9 11">DSM 16107</strain>
    </source>
</reference>
<sequence>MKVILLQELKGKGGEGDVVDVAPGFANNYLLPQKIAMLATKGNLKQLEQRKHNIAKREENRVGDAAKIKETLDGTLVKVEAKVGEEGQLFGSVTAQMIADAIKAATDVDVDRRRIELGHAIKTAGQHEVTISLYRDIKTTVKLFVGGADDMAEPVEAEVEVVETAEEVVETPAEETAEAAE</sequence>
<dbReference type="NCBIfam" id="TIGR00158">
    <property type="entry name" value="L9"/>
    <property type="match status" value="1"/>
</dbReference>
<dbReference type="Gene3D" id="3.40.5.10">
    <property type="entry name" value="Ribosomal protein L9, N-terminal domain"/>
    <property type="match status" value="1"/>
</dbReference>
<dbReference type="Gene3D" id="3.10.430.100">
    <property type="entry name" value="Ribosomal protein L9, C-terminal domain"/>
    <property type="match status" value="1"/>
</dbReference>
<dbReference type="SUPFAM" id="SSF55653">
    <property type="entry name" value="Ribosomal protein L9 C-domain"/>
    <property type="match status" value="1"/>
</dbReference>
<dbReference type="HAMAP" id="MF_00503">
    <property type="entry name" value="Ribosomal_bL9"/>
    <property type="match status" value="1"/>
</dbReference>
<dbReference type="GO" id="GO:0006412">
    <property type="term" value="P:translation"/>
    <property type="evidence" value="ECO:0007669"/>
    <property type="project" value="UniProtKB-UniRule"/>
</dbReference>
<evidence type="ECO:0000256" key="7">
    <source>
        <dbReference type="HAMAP-Rule" id="MF_00503"/>
    </source>
</evidence>
<dbReference type="GO" id="GO:1990904">
    <property type="term" value="C:ribonucleoprotein complex"/>
    <property type="evidence" value="ECO:0007669"/>
    <property type="project" value="UniProtKB-KW"/>
</dbReference>
<dbReference type="EMBL" id="QICC01000002">
    <property type="protein sequence ID" value="RNM43282.1"/>
    <property type="molecule type" value="Genomic_DNA"/>
</dbReference>
<dbReference type="Pfam" id="PF01281">
    <property type="entry name" value="Ribosomal_L9_N"/>
    <property type="match status" value="1"/>
</dbReference>
<dbReference type="Proteomes" id="UP000270112">
    <property type="component" value="Unassembled WGS sequence"/>
</dbReference>
<evidence type="ECO:0000313" key="11">
    <source>
        <dbReference type="Proteomes" id="UP000253817"/>
    </source>
</evidence>
<evidence type="ECO:0000313" key="12">
    <source>
        <dbReference type="Proteomes" id="UP000270112"/>
    </source>
</evidence>
<organism evidence="10 12">
    <name type="scientific">Eggerthella sinensis</name>
    <dbReference type="NCBI Taxonomy" id="242230"/>
    <lineage>
        <taxon>Bacteria</taxon>
        <taxon>Bacillati</taxon>
        <taxon>Actinomycetota</taxon>
        <taxon>Coriobacteriia</taxon>
        <taxon>Eggerthellales</taxon>
        <taxon>Eggerthellaceae</taxon>
        <taxon>Eggerthella</taxon>
    </lineage>
</organism>
<dbReference type="PROSITE" id="PS00651">
    <property type="entry name" value="RIBOSOMAL_L9"/>
    <property type="match status" value="1"/>
</dbReference>
<evidence type="ECO:0000313" key="10">
    <source>
        <dbReference type="EMBL" id="RNM43282.1"/>
    </source>
</evidence>
<keyword evidence="11" id="KW-1185">Reference proteome</keyword>
<evidence type="ECO:0000313" key="9">
    <source>
        <dbReference type="EMBL" id="RDB71117.1"/>
    </source>
</evidence>
<feature type="domain" description="Ribosomal protein L9" evidence="8">
    <location>
        <begin position="13"/>
        <end position="40"/>
    </location>
</feature>
<dbReference type="InterPro" id="IPR020069">
    <property type="entry name" value="Ribosomal_bL9_C"/>
</dbReference>
<dbReference type="PANTHER" id="PTHR21368">
    <property type="entry name" value="50S RIBOSOMAL PROTEIN L9"/>
    <property type="match status" value="1"/>
</dbReference>
<dbReference type="RefSeq" id="WP_114545145.1">
    <property type="nucleotide sequence ID" value="NZ_JAJCHC010000001.1"/>
</dbReference>
<comment type="similarity">
    <text evidence="1 7">Belongs to the bacterial ribosomal protein bL9 family.</text>
</comment>
<evidence type="ECO:0000256" key="5">
    <source>
        <dbReference type="ARBA" id="ARBA00023274"/>
    </source>
</evidence>
<reference evidence="10" key="3">
    <citation type="journal article" date="2019" name="Microbiol. Resour. Announc.">
        <title>Draft Genome Sequences of Type Strains of Gordonibacter faecihominis, Paraeggerthella hongkongensis, Parvibacter caecicola,Slackia equolifaciens, Slackia faecicanis, and Slackia isoflavoniconvertens.</title>
        <authorList>
            <person name="Danylec N."/>
            <person name="Stoll D.A."/>
            <person name="Dotsch A."/>
            <person name="Huch M."/>
        </authorList>
    </citation>
    <scope>NUCLEOTIDE SEQUENCE</scope>
    <source>
        <strain evidence="10">DSM 16107</strain>
    </source>
</reference>
<dbReference type="InterPro" id="IPR009027">
    <property type="entry name" value="Ribosomal_bL9/RNase_H1_N"/>
</dbReference>
<dbReference type="InterPro" id="IPR036791">
    <property type="entry name" value="Ribosomal_bL9_C_sf"/>
</dbReference>
<keyword evidence="4 7" id="KW-0689">Ribosomal protein</keyword>
<dbReference type="SUPFAM" id="SSF55658">
    <property type="entry name" value="L9 N-domain-like"/>
    <property type="match status" value="1"/>
</dbReference>
<evidence type="ECO:0000256" key="3">
    <source>
        <dbReference type="ARBA" id="ARBA00022884"/>
    </source>
</evidence>
<dbReference type="EMBL" id="PPTT01000003">
    <property type="protein sequence ID" value="RDB71117.1"/>
    <property type="molecule type" value="Genomic_DNA"/>
</dbReference>
<keyword evidence="5 7" id="KW-0687">Ribonucleoprotein</keyword>
<dbReference type="Proteomes" id="UP000253817">
    <property type="component" value="Unassembled WGS sequence"/>
</dbReference>
<protein>
    <recommendedName>
        <fullName evidence="6 7">Large ribosomal subunit protein bL9</fullName>
    </recommendedName>
</protein>
<dbReference type="AlphaFoldDB" id="A0A3N0J3R9"/>
<keyword evidence="2 7" id="KW-0699">rRNA-binding</keyword>
<dbReference type="GO" id="GO:0003735">
    <property type="term" value="F:structural constituent of ribosome"/>
    <property type="evidence" value="ECO:0007669"/>
    <property type="project" value="InterPro"/>
</dbReference>
<dbReference type="InterPro" id="IPR020070">
    <property type="entry name" value="Ribosomal_bL9_N"/>
</dbReference>
<evidence type="ECO:0000256" key="6">
    <source>
        <dbReference type="ARBA" id="ARBA00035292"/>
    </source>
</evidence>
<dbReference type="InterPro" id="IPR020594">
    <property type="entry name" value="Ribosomal_bL9_bac/chp"/>
</dbReference>
<evidence type="ECO:0000256" key="1">
    <source>
        <dbReference type="ARBA" id="ARBA00010605"/>
    </source>
</evidence>
<dbReference type="OrthoDB" id="9788336at2"/>